<dbReference type="RefSeq" id="WP_095042065.1">
    <property type="nucleotide sequence ID" value="NZ_LN890655.1"/>
</dbReference>
<evidence type="ECO:0000313" key="2">
    <source>
        <dbReference type="EMBL" id="CUS02444.1"/>
    </source>
</evidence>
<dbReference type="Pfam" id="PF18614">
    <property type="entry name" value="RNase_II_C_S1"/>
    <property type="match status" value="1"/>
</dbReference>
<dbReference type="Pfam" id="PF00773">
    <property type="entry name" value="RNB"/>
    <property type="match status" value="2"/>
</dbReference>
<dbReference type="Gene3D" id="2.40.50.140">
    <property type="entry name" value="Nucleic acid-binding proteins"/>
    <property type="match status" value="1"/>
</dbReference>
<dbReference type="SMART" id="SM00955">
    <property type="entry name" value="RNB"/>
    <property type="match status" value="1"/>
</dbReference>
<proteinExistence type="predicted"/>
<sequence>MNPSVDSLVLYKGQPAVVRQAAAKKLTIELAGGERVSVRPKDVALLHPGPVAHLRQLPPAIGDPLTAWELLQGQATTLPELAELSFGSYTPATAWAAWTVVADGLYFIGDPEAITAHTAEEVAKIQAAREAKAADERDWDAFATRVADGRVVLEDERYLADVIALAVGRAEASRTLRRLGRPQTPESAHTLLLSVGRWQPADNPYPARLAVPTEPVADTIVAAAQQAQLPDETRRDLTHLLALAIDDEGSSDPDDALSLDEGRLWVHVADVAALVTPDDAVDREARGRSANLYLPDGTIHMLPEELTARLALGLQPVSPALSLLLAPQPDGDFELLEIVASWVRVTRLSYEQAETLLDESPYDALAAVAAANRARRIANGAVEIDLPEVKIKAALDGMVTIRPLPSLGSRALVREAMLMAGEAVGRLAMAQNIPLAFTAQDSPQSDDGLPADLTGAGMSIMWAKRRSMQRSRPSTAPGRHAGLGLDVYVQATSPLRRYLDLLAHQQLRAHLRGAPLLDTAAVTLRIGTADAVAGAVRAAERQSNQHWTLVYLLQHPDWQGEGVVVEQKQGRDVVVIPALAWETELYRRPSRPLDSVVTLAVESVDLPNRTARFRVV</sequence>
<dbReference type="PANTHER" id="PTHR23355:SF42">
    <property type="entry name" value="RIBONUCLEASE II, CHLOROPLASTIC_MITOCHONDRIAL"/>
    <property type="match status" value="1"/>
</dbReference>
<dbReference type="GO" id="GO:0003723">
    <property type="term" value="F:RNA binding"/>
    <property type="evidence" value="ECO:0007669"/>
    <property type="project" value="InterPro"/>
</dbReference>
<dbReference type="InterPro" id="IPR001900">
    <property type="entry name" value="RNase_II/R"/>
</dbReference>
<dbReference type="InterPro" id="IPR012340">
    <property type="entry name" value="NA-bd_OB-fold"/>
</dbReference>
<dbReference type="GO" id="GO:0000932">
    <property type="term" value="C:P-body"/>
    <property type="evidence" value="ECO:0007669"/>
    <property type="project" value="TreeGrafter"/>
</dbReference>
<dbReference type="AlphaFoldDB" id="A0A160SZ93"/>
<feature type="domain" description="RNB" evidence="1">
    <location>
        <begin position="234"/>
        <end position="513"/>
    </location>
</feature>
<organism evidence="2 3">
    <name type="scientific">Candidatus Promineifilum breve</name>
    <dbReference type="NCBI Taxonomy" id="1806508"/>
    <lineage>
        <taxon>Bacteria</taxon>
        <taxon>Bacillati</taxon>
        <taxon>Chloroflexota</taxon>
        <taxon>Ardenticatenia</taxon>
        <taxon>Candidatus Promineifilales</taxon>
        <taxon>Candidatus Promineifilaceae</taxon>
        <taxon>Candidatus Promineifilum</taxon>
    </lineage>
</organism>
<protein>
    <submittedName>
        <fullName evidence="2">Ribonuclease II</fullName>
    </submittedName>
</protein>
<keyword evidence="3" id="KW-1185">Reference proteome</keyword>
<dbReference type="Gene3D" id="1.10.10.10">
    <property type="entry name" value="Winged helix-like DNA-binding domain superfamily/Winged helix DNA-binding domain"/>
    <property type="match status" value="1"/>
</dbReference>
<dbReference type="PANTHER" id="PTHR23355">
    <property type="entry name" value="RIBONUCLEASE"/>
    <property type="match status" value="1"/>
</dbReference>
<dbReference type="SUPFAM" id="SSF50249">
    <property type="entry name" value="Nucleic acid-binding proteins"/>
    <property type="match status" value="2"/>
</dbReference>
<dbReference type="KEGG" id="pbf:CFX0092_A0577"/>
<dbReference type="InterPro" id="IPR040596">
    <property type="entry name" value="RNase_II_C_S1"/>
</dbReference>
<dbReference type="GO" id="GO:0000175">
    <property type="term" value="F:3'-5'-RNA exonuclease activity"/>
    <property type="evidence" value="ECO:0007669"/>
    <property type="project" value="TreeGrafter"/>
</dbReference>
<evidence type="ECO:0000313" key="3">
    <source>
        <dbReference type="Proteomes" id="UP000215027"/>
    </source>
</evidence>
<dbReference type="GO" id="GO:0006402">
    <property type="term" value="P:mRNA catabolic process"/>
    <property type="evidence" value="ECO:0007669"/>
    <property type="project" value="TreeGrafter"/>
</dbReference>
<dbReference type="InterPro" id="IPR056404">
    <property type="entry name" value="HTH_RNase_II"/>
</dbReference>
<accession>A0A160SZ93</accession>
<evidence type="ECO:0000259" key="1">
    <source>
        <dbReference type="SMART" id="SM00955"/>
    </source>
</evidence>
<dbReference type="InterPro" id="IPR036388">
    <property type="entry name" value="WH-like_DNA-bd_sf"/>
</dbReference>
<dbReference type="Proteomes" id="UP000215027">
    <property type="component" value="Chromosome I"/>
</dbReference>
<reference evidence="2" key="1">
    <citation type="submission" date="2016-01" db="EMBL/GenBank/DDBJ databases">
        <authorList>
            <person name="Mcilroy J.S."/>
            <person name="Karst M S."/>
            <person name="Albertsen M."/>
        </authorList>
    </citation>
    <scope>NUCLEOTIDE SEQUENCE</scope>
    <source>
        <strain evidence="2">Cfx-K</strain>
    </source>
</reference>
<dbReference type="InterPro" id="IPR050180">
    <property type="entry name" value="RNR_Ribonuclease"/>
</dbReference>
<gene>
    <name evidence="2" type="ORF">CFX0092_A0577</name>
</gene>
<dbReference type="OrthoDB" id="9764149at2"/>
<name>A0A160SZ93_9CHLR</name>
<dbReference type="Pfam" id="PF23161">
    <property type="entry name" value="HTH_RNase_II"/>
    <property type="match status" value="1"/>
</dbReference>
<dbReference type="EMBL" id="LN890655">
    <property type="protein sequence ID" value="CUS02444.1"/>
    <property type="molecule type" value="Genomic_DNA"/>
</dbReference>